<dbReference type="Gene3D" id="3.30.1870.10">
    <property type="entry name" value="EreA-like, domain 2"/>
    <property type="match status" value="1"/>
</dbReference>
<sequence>MQKIITLIVLLVPFLFHSQQKETINWITDNSITIEDSNPDSELNIFNSNTPIKFENAKIYGFGEASHNTKEFFDIKAKFFKHLVKNKGLKVFIMEESYQAEEGINEWIKGGQGDKKTIANNFNIGFWYTKEITELLEWMRNYNIGKPEEEQIKFYGMDTQLGHKINLEIRDFVLLNKIKIDENLLIIADSCSNTKIDYEKPTDWWQLQVPKLHQLKQQILNSNIDKEKYRTIERPLNYLISYTEYAASNIEKYPASYEFRDLKMFENVKYIVDQQSQSEKVFIWAHNDHINKKEMYYSGSGIFNLGRHLKDYYKDDYYSVGFDFGTGDIHGYVIDKKKGNYWKTFHIKKPFPRTYAKLLMSINKNVFFIDMEDAYLNEPTNFFSKKSRHLLIGGGGYQPKPLHRILPNKIYNETYDGLIFVKEISPPNYNL</sequence>
<dbReference type="InterPro" id="IPR007815">
    <property type="entry name" value="Emycin_Estase"/>
</dbReference>
<keyword evidence="2" id="KW-1185">Reference proteome</keyword>
<protein>
    <submittedName>
        <fullName evidence="1">Erythromycin esterase</fullName>
    </submittedName>
</protein>
<dbReference type="PANTHER" id="PTHR31299:SF0">
    <property type="entry name" value="ESTERASE, PUTATIVE (AFU_ORTHOLOGUE AFUA_1G05850)-RELATED"/>
    <property type="match status" value="1"/>
</dbReference>
<accession>A0A1I3U537</accession>
<gene>
    <name evidence="1" type="ORF">SAMN04487893_1166</name>
</gene>
<dbReference type="OrthoDB" id="9810066at2"/>
<dbReference type="SUPFAM" id="SSF159501">
    <property type="entry name" value="EreA/ChaN-like"/>
    <property type="match status" value="1"/>
</dbReference>
<dbReference type="Pfam" id="PF05139">
    <property type="entry name" value="Erythro_esteras"/>
    <property type="match status" value="1"/>
</dbReference>
<proteinExistence type="predicted"/>
<reference evidence="2" key="1">
    <citation type="submission" date="2016-10" db="EMBL/GenBank/DDBJ databases">
        <authorList>
            <person name="Varghese N."/>
            <person name="Submissions S."/>
        </authorList>
    </citation>
    <scope>NUCLEOTIDE SEQUENCE [LARGE SCALE GENOMIC DNA]</scope>
    <source>
        <strain evidence="2">DSM 26542</strain>
    </source>
</reference>
<dbReference type="CDD" id="cd14728">
    <property type="entry name" value="Ere-like"/>
    <property type="match status" value="1"/>
</dbReference>
<dbReference type="Gene3D" id="3.40.1660.10">
    <property type="entry name" value="EreA-like (biosynthetic domain)"/>
    <property type="match status" value="1"/>
</dbReference>
<dbReference type="InterPro" id="IPR052036">
    <property type="entry name" value="Hydrolase/PRTase-associated"/>
</dbReference>
<dbReference type="Proteomes" id="UP000243887">
    <property type="component" value="Unassembled WGS sequence"/>
</dbReference>
<evidence type="ECO:0000313" key="1">
    <source>
        <dbReference type="EMBL" id="SFJ77863.1"/>
    </source>
</evidence>
<organism evidence="1 2">
    <name type="scientific">Myroides guanonis</name>
    <dbReference type="NCBI Taxonomy" id="1150112"/>
    <lineage>
        <taxon>Bacteria</taxon>
        <taxon>Pseudomonadati</taxon>
        <taxon>Bacteroidota</taxon>
        <taxon>Flavobacteriia</taxon>
        <taxon>Flavobacteriales</taxon>
        <taxon>Flavobacteriaceae</taxon>
        <taxon>Myroides</taxon>
    </lineage>
</organism>
<dbReference type="EMBL" id="FORU01000016">
    <property type="protein sequence ID" value="SFJ77863.1"/>
    <property type="molecule type" value="Genomic_DNA"/>
</dbReference>
<dbReference type="AlphaFoldDB" id="A0A1I3U537"/>
<dbReference type="Gene3D" id="1.20.1440.30">
    <property type="entry name" value="Biosynthetic Protein domain"/>
    <property type="match status" value="1"/>
</dbReference>
<evidence type="ECO:0000313" key="2">
    <source>
        <dbReference type="Proteomes" id="UP000243887"/>
    </source>
</evidence>
<dbReference type="RefSeq" id="WP_090680739.1">
    <property type="nucleotide sequence ID" value="NZ_FORU01000016.1"/>
</dbReference>
<dbReference type="PANTHER" id="PTHR31299">
    <property type="entry name" value="ESTERASE, PUTATIVE (AFU_ORTHOLOGUE AFUA_1G05850)-RELATED"/>
    <property type="match status" value="1"/>
</dbReference>
<dbReference type="GO" id="GO:0046677">
    <property type="term" value="P:response to antibiotic"/>
    <property type="evidence" value="ECO:0007669"/>
    <property type="project" value="InterPro"/>
</dbReference>
<name>A0A1I3U537_9FLAO</name>